<name>X1JQQ7_9ZZZZ</name>
<gene>
    <name evidence="1" type="ORF">S06H3_01380</name>
</gene>
<comment type="caution">
    <text evidence="1">The sequence shown here is derived from an EMBL/GenBank/DDBJ whole genome shotgun (WGS) entry which is preliminary data.</text>
</comment>
<dbReference type="EMBL" id="BARV01000340">
    <property type="protein sequence ID" value="GAH97056.1"/>
    <property type="molecule type" value="Genomic_DNA"/>
</dbReference>
<reference evidence="1" key="1">
    <citation type="journal article" date="2014" name="Front. Microbiol.">
        <title>High frequency of phylogenetically diverse reductive dehalogenase-homologous genes in deep subseafloor sedimentary metagenomes.</title>
        <authorList>
            <person name="Kawai M."/>
            <person name="Futagami T."/>
            <person name="Toyoda A."/>
            <person name="Takaki Y."/>
            <person name="Nishi S."/>
            <person name="Hori S."/>
            <person name="Arai W."/>
            <person name="Tsubouchi T."/>
            <person name="Morono Y."/>
            <person name="Uchiyama I."/>
            <person name="Ito T."/>
            <person name="Fujiyama A."/>
            <person name="Inagaki F."/>
            <person name="Takami H."/>
        </authorList>
    </citation>
    <scope>NUCLEOTIDE SEQUENCE</scope>
    <source>
        <strain evidence="1">Expedition CK06-06</strain>
    </source>
</reference>
<proteinExistence type="predicted"/>
<organism evidence="1">
    <name type="scientific">marine sediment metagenome</name>
    <dbReference type="NCBI Taxonomy" id="412755"/>
    <lineage>
        <taxon>unclassified sequences</taxon>
        <taxon>metagenomes</taxon>
        <taxon>ecological metagenomes</taxon>
    </lineage>
</organism>
<evidence type="ECO:0000313" key="1">
    <source>
        <dbReference type="EMBL" id="GAH97056.1"/>
    </source>
</evidence>
<dbReference type="AlphaFoldDB" id="X1JQQ7"/>
<sequence length="52" mass="6413">MFFKRKKVKKDELDKAFDLGLITKEEVLRLRIDRAKEDFKNFLKKTKKIKRK</sequence>
<accession>X1JQQ7</accession>
<protein>
    <submittedName>
        <fullName evidence="1">Uncharacterized protein</fullName>
    </submittedName>
</protein>